<dbReference type="EMBL" id="LR797356">
    <property type="protein sequence ID" value="CAB4205044.1"/>
    <property type="molecule type" value="Genomic_DNA"/>
</dbReference>
<sequence length="825" mass="91188">MSTNVDKSLNRAPLGMPADAPEEEGDDFEVEIDLEEGEEEEEEEEEDDGFNDNLAEELDESVLSTLVSDLLADFEDDISSRKDWIQTYVDGLELLGLKTEDRTEPWPGASGVYHPLLSEALVKFQAETMMETFPSAGPVKTQIIGKETPKKKEAAVRVQDDMNYQLTDRMVEYRPEHERMLWGLGLAGNAFKKVFYDPALARQTSQFVPAEDVVVPYGASSLQTSSRVTHVMRKTPNELRKLQAAGFYVDVELGDPTDSFDEIEKKIAEKMGFRASSDDRYKILEMHVELDLEGYEDEDEDGEPTGIALPYVVTVEKSTETVLAVRRNWHPDDDTKQKRNHFVHYSYIPGFGFYAFGLIHLIGAFAKSGTSLLRQLVDAGTLSNLPGGFKTKGLRIKGDDTPIAPAEWRDVDVASGALRDNFLPLPYKEPSQVLYTLLGTIVEEGRRFASAADLQVSDMSANSPVGTTLAILERTLKVMSAVQARIHYSMRQEFTLLRDIIRDYTPKEYSYDPEEGSPKAKQSDYDLVTVIPVSDPNSATMAQKVVQYQAVIQLASGAPDIYDLPYLHRQMLEVLGIKNVGKLIPATDDELKAPRDPVSENLNVLNGKPVKAFISQDHEAHIQVHMAAMQDPQVAELLGQNPKAQTIAASMSAHIAEHLGFEYRRRIEEAAGVPYPAPDAPMDEETEIAVSRLAAAAAKQVLEKSKQDAAGKVAEQAQQDPILQMQQQELGLKAKEVEIKEKKMAIDAAAKNDQMDIERERIASQERIAGLQVGAKVATSKEQMSADHMAEGLRIGVQVARDAAQQSKESAPTGALQGIPPELGG</sequence>
<evidence type="ECO:0000313" key="9">
    <source>
        <dbReference type="EMBL" id="CAB5226738.1"/>
    </source>
</evidence>
<feature type="region of interest" description="Disordered" evidence="1">
    <location>
        <begin position="1"/>
        <end position="53"/>
    </location>
</feature>
<name>A0A6J5S8A4_9CAUD</name>
<protein>
    <submittedName>
        <fullName evidence="7">Uncharacterized protein</fullName>
    </submittedName>
</protein>
<evidence type="ECO:0000256" key="1">
    <source>
        <dbReference type="SAM" id="MobiDB-lite"/>
    </source>
</evidence>
<dbReference type="EMBL" id="LR797024">
    <property type="protein sequence ID" value="CAB4181695.1"/>
    <property type="molecule type" value="Genomic_DNA"/>
</dbReference>
<feature type="transmembrane region" description="Helical" evidence="2">
    <location>
        <begin position="345"/>
        <end position="366"/>
    </location>
</feature>
<evidence type="ECO:0000313" key="6">
    <source>
        <dbReference type="EMBL" id="CAB4195293.1"/>
    </source>
</evidence>
<dbReference type="EMBL" id="LR796804">
    <property type="protein sequence ID" value="CAB4167739.1"/>
    <property type="molecule type" value="Genomic_DNA"/>
</dbReference>
<keyword evidence="2" id="KW-0812">Transmembrane</keyword>
<keyword evidence="2" id="KW-1133">Transmembrane helix</keyword>
<evidence type="ECO:0000313" key="5">
    <source>
        <dbReference type="EMBL" id="CAB4181695.1"/>
    </source>
</evidence>
<evidence type="ECO:0000313" key="7">
    <source>
        <dbReference type="EMBL" id="CAB4205044.1"/>
    </source>
</evidence>
<evidence type="ECO:0000313" key="8">
    <source>
        <dbReference type="EMBL" id="CAB4221732.1"/>
    </source>
</evidence>
<feature type="compositionally biased region" description="Acidic residues" evidence="1">
    <location>
        <begin position="20"/>
        <end position="53"/>
    </location>
</feature>
<gene>
    <name evidence="5" type="ORF">UFOVP1058_57</name>
    <name evidence="6" type="ORF">UFOVP1289_12</name>
    <name evidence="7" type="ORF">UFOVP1410_5</name>
    <name evidence="9" type="ORF">UFOVP1514_27</name>
    <name evidence="8" type="ORF">UFOVP1642_39</name>
    <name evidence="3" type="ORF">UFOVP656_23</name>
    <name evidence="4" type="ORF">UFOVP857_45</name>
</gene>
<proteinExistence type="predicted"/>
<reference evidence="7" key="1">
    <citation type="submission" date="2020-05" db="EMBL/GenBank/DDBJ databases">
        <authorList>
            <person name="Chiriac C."/>
            <person name="Salcher M."/>
            <person name="Ghai R."/>
            <person name="Kavagutti S V."/>
        </authorList>
    </citation>
    <scope>NUCLEOTIDE SEQUENCE</scope>
</reference>
<evidence type="ECO:0000313" key="3">
    <source>
        <dbReference type="EMBL" id="CAB4155916.1"/>
    </source>
</evidence>
<dbReference type="EMBL" id="LR798362">
    <property type="protein sequence ID" value="CAB5226738.1"/>
    <property type="molecule type" value="Genomic_DNA"/>
</dbReference>
<dbReference type="EMBL" id="LR797234">
    <property type="protein sequence ID" value="CAB4195293.1"/>
    <property type="molecule type" value="Genomic_DNA"/>
</dbReference>
<dbReference type="EMBL" id="LR796643">
    <property type="protein sequence ID" value="CAB4155916.1"/>
    <property type="molecule type" value="Genomic_DNA"/>
</dbReference>
<keyword evidence="2" id="KW-0472">Membrane</keyword>
<feature type="region of interest" description="Disordered" evidence="1">
    <location>
        <begin position="800"/>
        <end position="825"/>
    </location>
</feature>
<evidence type="ECO:0000313" key="4">
    <source>
        <dbReference type="EMBL" id="CAB4167739.1"/>
    </source>
</evidence>
<dbReference type="EMBL" id="LR797506">
    <property type="protein sequence ID" value="CAB4221732.1"/>
    <property type="molecule type" value="Genomic_DNA"/>
</dbReference>
<organism evidence="7">
    <name type="scientific">uncultured Caudovirales phage</name>
    <dbReference type="NCBI Taxonomy" id="2100421"/>
    <lineage>
        <taxon>Viruses</taxon>
        <taxon>Duplodnaviria</taxon>
        <taxon>Heunggongvirae</taxon>
        <taxon>Uroviricota</taxon>
        <taxon>Caudoviricetes</taxon>
        <taxon>Peduoviridae</taxon>
        <taxon>Maltschvirus</taxon>
        <taxon>Maltschvirus maltsch</taxon>
    </lineage>
</organism>
<accession>A0A6J5S8A4</accession>
<evidence type="ECO:0000256" key="2">
    <source>
        <dbReference type="SAM" id="Phobius"/>
    </source>
</evidence>